<keyword evidence="6" id="KW-1133">Transmembrane helix</keyword>
<dbReference type="Proteomes" id="UP000824070">
    <property type="component" value="Unassembled WGS sequence"/>
</dbReference>
<keyword evidence="6" id="KW-0472">Membrane</keyword>
<keyword evidence="4" id="KW-0547">Nucleotide-binding</keyword>
<evidence type="ECO:0000256" key="6">
    <source>
        <dbReference type="SAM" id="Phobius"/>
    </source>
</evidence>
<evidence type="ECO:0000313" key="9">
    <source>
        <dbReference type="Proteomes" id="UP000824070"/>
    </source>
</evidence>
<evidence type="ECO:0000259" key="7">
    <source>
        <dbReference type="PROSITE" id="PS51794"/>
    </source>
</evidence>
<reference evidence="8" key="1">
    <citation type="submission" date="2020-10" db="EMBL/GenBank/DDBJ databases">
        <authorList>
            <person name="Gilroy R."/>
        </authorList>
    </citation>
    <scope>NUCLEOTIDE SEQUENCE</scope>
    <source>
        <strain evidence="8">ChiGjej1B1-22543</strain>
    </source>
</reference>
<dbReference type="AlphaFoldDB" id="A0A9D1S1T1"/>
<dbReference type="PROSITE" id="PS51794">
    <property type="entry name" value="DAC"/>
    <property type="match status" value="1"/>
</dbReference>
<evidence type="ECO:0000256" key="2">
    <source>
        <dbReference type="ARBA" id="ARBA00022679"/>
    </source>
</evidence>
<gene>
    <name evidence="8" type="ORF">IAC52_01200</name>
</gene>
<evidence type="ECO:0000256" key="4">
    <source>
        <dbReference type="ARBA" id="ARBA00022741"/>
    </source>
</evidence>
<evidence type="ECO:0000256" key="5">
    <source>
        <dbReference type="ARBA" id="ARBA00022840"/>
    </source>
</evidence>
<keyword evidence="6" id="KW-0812">Transmembrane</keyword>
<dbReference type="SUPFAM" id="SSF143597">
    <property type="entry name" value="YojJ-like"/>
    <property type="match status" value="1"/>
</dbReference>
<accession>A0A9D1S1T1</accession>
<keyword evidence="5" id="KW-0067">ATP-binding</keyword>
<evidence type="ECO:0000313" key="8">
    <source>
        <dbReference type="EMBL" id="HIU44899.1"/>
    </source>
</evidence>
<dbReference type="InterPro" id="IPR036888">
    <property type="entry name" value="DNA_integrity_DisA_N_sf"/>
</dbReference>
<dbReference type="Pfam" id="PF02457">
    <property type="entry name" value="DAC"/>
    <property type="match status" value="1"/>
</dbReference>
<dbReference type="InterPro" id="IPR003390">
    <property type="entry name" value="DNA_integrity_scan_DisA_N"/>
</dbReference>
<feature type="transmembrane region" description="Helical" evidence="6">
    <location>
        <begin position="20"/>
        <end position="37"/>
    </location>
</feature>
<dbReference type="GO" id="GO:0106408">
    <property type="term" value="F:diadenylate cyclase activity"/>
    <property type="evidence" value="ECO:0007669"/>
    <property type="project" value="UniProtKB-EC"/>
</dbReference>
<comment type="caution">
    <text evidence="8">The sequence shown here is derived from an EMBL/GenBank/DDBJ whole genome shotgun (WGS) entry which is preliminary data.</text>
</comment>
<organism evidence="8 9">
    <name type="scientific">Candidatus Alloenteromonas pullicola</name>
    <dbReference type="NCBI Taxonomy" id="2840784"/>
    <lineage>
        <taxon>Bacteria</taxon>
        <taxon>Bacillati</taxon>
        <taxon>Bacillota</taxon>
        <taxon>Bacillota incertae sedis</taxon>
        <taxon>Candidatus Alloenteromonas</taxon>
    </lineage>
</organism>
<name>A0A9D1S1T1_9FIRM</name>
<evidence type="ECO:0000256" key="3">
    <source>
        <dbReference type="ARBA" id="ARBA00022695"/>
    </source>
</evidence>
<evidence type="ECO:0000256" key="1">
    <source>
        <dbReference type="ARBA" id="ARBA00000877"/>
    </source>
</evidence>
<dbReference type="PANTHER" id="PTHR34185:SF1">
    <property type="entry name" value="DIADENYLATE CYCLASE"/>
    <property type="match status" value="1"/>
</dbReference>
<sequence>MNLLLTGFAPYQDFGNYANYVPFILAVLIFGLLDFVFYNWFKRWVPRAILLIDEVAILLFYVFGFDLLVYICLAVFVIAVCLFFLQNSADGRKYISNRANKVSPKRIFGRNSAIPEAIFDRDAVYRKVADAVLIMSKKKIGALITFEKDDDLSDFIAKGVTLNCPVSSEILQTIFYPGTRLHDGAVIIRNDLIAAASVYYQTVDIAMPGKFGSRHRAALSISSQVDAVTIVVSEETGRISIAYEGELQTIEPESFLTTFEDYMALKSSKKISQSGK</sequence>
<dbReference type="GO" id="GO:0004016">
    <property type="term" value="F:adenylate cyclase activity"/>
    <property type="evidence" value="ECO:0007669"/>
    <property type="project" value="TreeGrafter"/>
</dbReference>
<reference evidence="8" key="2">
    <citation type="journal article" date="2021" name="PeerJ">
        <title>Extensive microbial diversity within the chicken gut microbiome revealed by metagenomics and culture.</title>
        <authorList>
            <person name="Gilroy R."/>
            <person name="Ravi A."/>
            <person name="Getino M."/>
            <person name="Pursley I."/>
            <person name="Horton D.L."/>
            <person name="Alikhan N.F."/>
            <person name="Baker D."/>
            <person name="Gharbi K."/>
            <person name="Hall N."/>
            <person name="Watson M."/>
            <person name="Adriaenssens E.M."/>
            <person name="Foster-Nyarko E."/>
            <person name="Jarju S."/>
            <person name="Secka A."/>
            <person name="Antonio M."/>
            <person name="Oren A."/>
            <person name="Chaudhuri R.R."/>
            <person name="La Ragione R."/>
            <person name="Hildebrand F."/>
            <person name="Pallen M.J."/>
        </authorList>
    </citation>
    <scope>NUCLEOTIDE SEQUENCE</scope>
    <source>
        <strain evidence="8">ChiGjej1B1-22543</strain>
    </source>
</reference>
<comment type="catalytic activity">
    <reaction evidence="1">
        <text>2 ATP = 3',3'-c-di-AMP + 2 diphosphate</text>
        <dbReference type="Rhea" id="RHEA:35655"/>
        <dbReference type="ChEBI" id="CHEBI:30616"/>
        <dbReference type="ChEBI" id="CHEBI:33019"/>
        <dbReference type="ChEBI" id="CHEBI:71500"/>
        <dbReference type="EC" id="2.7.7.85"/>
    </reaction>
</comment>
<dbReference type="EMBL" id="DVMV01000010">
    <property type="protein sequence ID" value="HIU44899.1"/>
    <property type="molecule type" value="Genomic_DNA"/>
</dbReference>
<dbReference type="Gene3D" id="3.40.1700.10">
    <property type="entry name" value="DNA integrity scanning protein, DisA, N-terminal domain"/>
    <property type="match status" value="1"/>
</dbReference>
<dbReference type="GO" id="GO:0005524">
    <property type="term" value="F:ATP binding"/>
    <property type="evidence" value="ECO:0007669"/>
    <property type="project" value="UniProtKB-KW"/>
</dbReference>
<dbReference type="PANTHER" id="PTHR34185">
    <property type="entry name" value="DIADENYLATE CYCLASE"/>
    <property type="match status" value="1"/>
</dbReference>
<protein>
    <submittedName>
        <fullName evidence="8">DNA integrity scanning protein DisA nucleotide-binding domain protein</fullName>
    </submittedName>
</protein>
<keyword evidence="3" id="KW-0548">Nucleotidyltransferase</keyword>
<proteinExistence type="predicted"/>
<dbReference type="InterPro" id="IPR050338">
    <property type="entry name" value="DisA"/>
</dbReference>
<feature type="domain" description="DAC" evidence="7">
    <location>
        <begin position="111"/>
        <end position="253"/>
    </location>
</feature>
<keyword evidence="2" id="KW-0808">Transferase</keyword>